<organism evidence="1 2">
    <name type="scientific">Sebaldella termitidis (strain ATCC 33386 / NCTC 11300)</name>
    <dbReference type="NCBI Taxonomy" id="526218"/>
    <lineage>
        <taxon>Bacteria</taxon>
        <taxon>Fusobacteriati</taxon>
        <taxon>Fusobacteriota</taxon>
        <taxon>Fusobacteriia</taxon>
        <taxon>Fusobacteriales</taxon>
        <taxon>Leptotrichiaceae</taxon>
        <taxon>Sebaldella</taxon>
    </lineage>
</organism>
<sequence>MNKIILAKNRKVEFPKRIKLVEPDTLNNYIYDLEFEPGLITEPGTNIDADLVNLLQKNSFIDVKCNTVSETEINSNLESELDGITEFKVFQGMKIILVLETASSFNKPIQLKFKDVEDETTEIPLKIYNNGSLENVSNLPVGIYQMIYINGSFILISDTSSGDGSISEILYDQDVAFQPQDQMGTAETGIYIPDKYNFINIVLYQGTNKRGNMFSRELLENNEQRFFNLLPFEYDDFTVSVNTKNNYLVLQSYYGLTAITHLKVEGIK</sequence>
<evidence type="ECO:0000313" key="2">
    <source>
        <dbReference type="Proteomes" id="UP000000845"/>
    </source>
</evidence>
<keyword evidence="2" id="KW-1185">Reference proteome</keyword>
<name>D1ANH1_SEBTE</name>
<reference evidence="2" key="1">
    <citation type="submission" date="2009-09" db="EMBL/GenBank/DDBJ databases">
        <title>The complete chromosome of Sebaldella termitidis ATCC 33386.</title>
        <authorList>
            <consortium name="US DOE Joint Genome Institute (JGI-PGF)"/>
            <person name="Lucas S."/>
            <person name="Copeland A."/>
            <person name="Lapidus A."/>
            <person name="Glavina del Rio T."/>
            <person name="Dalin E."/>
            <person name="Tice H."/>
            <person name="Bruce D."/>
            <person name="Goodwin L."/>
            <person name="Pitluck S."/>
            <person name="Kyrpides N."/>
            <person name="Mavromatis K."/>
            <person name="Ivanova N."/>
            <person name="Mikhailova N."/>
            <person name="Sims D."/>
            <person name="Meincke L."/>
            <person name="Brettin T."/>
            <person name="Detter J.C."/>
            <person name="Han C."/>
            <person name="Larimer F."/>
            <person name="Land M."/>
            <person name="Hauser L."/>
            <person name="Markowitz V."/>
            <person name="Cheng J.F."/>
            <person name="Hugenholtz P."/>
            <person name="Woyke T."/>
            <person name="Wu D."/>
            <person name="Eisen J.A."/>
        </authorList>
    </citation>
    <scope>NUCLEOTIDE SEQUENCE [LARGE SCALE GENOMIC DNA]</scope>
    <source>
        <strain evidence="2">ATCC 33386 / NCTC 11300</strain>
    </source>
</reference>
<dbReference type="AlphaFoldDB" id="D1ANH1"/>
<dbReference type="RefSeq" id="WP_012862357.1">
    <property type="nucleotide sequence ID" value="NC_013517.1"/>
</dbReference>
<dbReference type="Proteomes" id="UP000000845">
    <property type="component" value="Chromosome"/>
</dbReference>
<dbReference type="HOGENOM" id="CLU_1037831_0_0_0"/>
<accession>D1ANH1</accession>
<dbReference type="EMBL" id="CP001739">
    <property type="protein sequence ID" value="ACZ09775.1"/>
    <property type="molecule type" value="Genomic_DNA"/>
</dbReference>
<evidence type="ECO:0000313" key="1">
    <source>
        <dbReference type="EMBL" id="ACZ09775.1"/>
    </source>
</evidence>
<reference evidence="1 2" key="2">
    <citation type="journal article" date="2010" name="Stand. Genomic Sci.">
        <title>Complete genome sequence of Sebaldella termitidis type strain (NCTC 11300).</title>
        <authorList>
            <person name="Harmon-Smith M."/>
            <person name="Celia L."/>
            <person name="Chertkov O."/>
            <person name="Lapidus A."/>
            <person name="Copeland A."/>
            <person name="Glavina Del Rio T."/>
            <person name="Nolan M."/>
            <person name="Lucas S."/>
            <person name="Tice H."/>
            <person name="Cheng J.F."/>
            <person name="Han C."/>
            <person name="Detter J.C."/>
            <person name="Bruce D."/>
            <person name="Goodwin L."/>
            <person name="Pitluck S."/>
            <person name="Pati A."/>
            <person name="Liolios K."/>
            <person name="Ivanova N."/>
            <person name="Mavromatis K."/>
            <person name="Mikhailova N."/>
            <person name="Chen A."/>
            <person name="Palaniappan K."/>
            <person name="Land M."/>
            <person name="Hauser L."/>
            <person name="Chang Y.J."/>
            <person name="Jeffries C.D."/>
            <person name="Brettin T."/>
            <person name="Goker M."/>
            <person name="Beck B."/>
            <person name="Bristow J."/>
            <person name="Eisen J.A."/>
            <person name="Markowitz V."/>
            <person name="Hugenholtz P."/>
            <person name="Kyrpides N.C."/>
            <person name="Klenk H.P."/>
            <person name="Chen F."/>
        </authorList>
    </citation>
    <scope>NUCLEOTIDE SEQUENCE [LARGE SCALE GENOMIC DNA]</scope>
    <source>
        <strain evidence="2">ATCC 33386 / NCTC 11300</strain>
    </source>
</reference>
<gene>
    <name evidence="1" type="ordered locus">Sterm_2931</name>
</gene>
<dbReference type="KEGG" id="str:Sterm_2931"/>
<proteinExistence type="predicted"/>
<protein>
    <submittedName>
        <fullName evidence="1">Uncharacterized protein</fullName>
    </submittedName>
</protein>
<dbReference type="STRING" id="526218.Sterm_2931"/>